<feature type="non-terminal residue" evidence="4">
    <location>
        <position position="61"/>
    </location>
</feature>
<evidence type="ECO:0000256" key="1">
    <source>
        <dbReference type="ARBA" id="ARBA00022572"/>
    </source>
</evidence>
<reference evidence="6" key="2">
    <citation type="submission" date="2012-11" db="EMBL/GenBank/DDBJ databases">
        <authorList>
            <person name="Kuo A."/>
            <person name="Curtis B.A."/>
            <person name="Tanifuji G."/>
            <person name="Burki F."/>
            <person name="Gruber A."/>
            <person name="Irimia M."/>
            <person name="Maruyama S."/>
            <person name="Arias M.C."/>
            <person name="Ball S.G."/>
            <person name="Gile G.H."/>
            <person name="Hirakawa Y."/>
            <person name="Hopkins J.F."/>
            <person name="Rensing S.A."/>
            <person name="Schmutz J."/>
            <person name="Symeonidi A."/>
            <person name="Elias M."/>
            <person name="Eveleigh R.J."/>
            <person name="Herman E.K."/>
            <person name="Klute M.J."/>
            <person name="Nakayama T."/>
            <person name="Obornik M."/>
            <person name="Reyes-Prieto A."/>
            <person name="Armbrust E.V."/>
            <person name="Aves S.J."/>
            <person name="Beiko R.G."/>
            <person name="Coutinho P."/>
            <person name="Dacks J.B."/>
            <person name="Durnford D.G."/>
            <person name="Fast N.M."/>
            <person name="Green B.R."/>
            <person name="Grisdale C."/>
            <person name="Hempe F."/>
            <person name="Henrissat B."/>
            <person name="Hoppner M.P."/>
            <person name="Ishida K.-I."/>
            <person name="Kim E."/>
            <person name="Koreny L."/>
            <person name="Kroth P.G."/>
            <person name="Liu Y."/>
            <person name="Malik S.-B."/>
            <person name="Maier U.G."/>
            <person name="McRose D."/>
            <person name="Mock T."/>
            <person name="Neilson J.A."/>
            <person name="Onodera N.T."/>
            <person name="Poole A.M."/>
            <person name="Pritham E.J."/>
            <person name="Richards T.A."/>
            <person name="Rocap G."/>
            <person name="Roy S.W."/>
            <person name="Sarai C."/>
            <person name="Schaack S."/>
            <person name="Shirato S."/>
            <person name="Slamovits C.H."/>
            <person name="Spencer D.F."/>
            <person name="Suzuki S."/>
            <person name="Worden A.Z."/>
            <person name="Zauner S."/>
            <person name="Barry K."/>
            <person name="Bell C."/>
            <person name="Bharti A.K."/>
            <person name="Crow J.A."/>
            <person name="Grimwood J."/>
            <person name="Kramer R."/>
            <person name="Lindquist E."/>
            <person name="Lucas S."/>
            <person name="Salamov A."/>
            <person name="McFadden G.I."/>
            <person name="Lane C.E."/>
            <person name="Keeling P.J."/>
            <person name="Gray M.W."/>
            <person name="Grigoriev I.V."/>
            <person name="Archibald J.M."/>
        </authorList>
    </citation>
    <scope>NUCLEOTIDE SEQUENCE</scope>
    <source>
        <strain evidence="6">CCMP2712</strain>
    </source>
</reference>
<evidence type="ECO:0000313" key="4">
    <source>
        <dbReference type="EMBL" id="EKX51439.1"/>
    </source>
</evidence>
<accession>L1JT09</accession>
<keyword evidence="6" id="KW-1185">Reference proteome</keyword>
<dbReference type="KEGG" id="gtt:GUITHDRAFT_56243"/>
<evidence type="ECO:0000313" key="5">
    <source>
        <dbReference type="EnsemblProtists" id="EKX51439"/>
    </source>
</evidence>
<dbReference type="Proteomes" id="UP000011087">
    <property type="component" value="Unassembled WGS sequence"/>
</dbReference>
<dbReference type="SUPFAM" id="SSF57440">
    <property type="entry name" value="Kringle-like"/>
    <property type="match status" value="1"/>
</dbReference>
<evidence type="ECO:0000259" key="3">
    <source>
        <dbReference type="PROSITE" id="PS50070"/>
    </source>
</evidence>
<name>L1JT09_GUITC</name>
<dbReference type="SMART" id="SM00130">
    <property type="entry name" value="KR"/>
    <property type="match status" value="1"/>
</dbReference>
<dbReference type="InterPro" id="IPR050759">
    <property type="entry name" value="Serine_protease_kringle"/>
</dbReference>
<dbReference type="RefSeq" id="XP_005838419.1">
    <property type="nucleotide sequence ID" value="XM_005838362.1"/>
</dbReference>
<dbReference type="AlphaFoldDB" id="L1JT09"/>
<dbReference type="PANTHER" id="PTHR24261:SF7">
    <property type="entry name" value="KRINGLE DOMAIN-CONTAINING PROTEIN"/>
    <property type="match status" value="1"/>
</dbReference>
<dbReference type="Pfam" id="PF00051">
    <property type="entry name" value="Kringle"/>
    <property type="match status" value="1"/>
</dbReference>
<keyword evidence="2" id="KW-1015">Disulfide bond</keyword>
<dbReference type="GO" id="GO:0005102">
    <property type="term" value="F:signaling receptor binding"/>
    <property type="evidence" value="ECO:0007669"/>
    <property type="project" value="TreeGrafter"/>
</dbReference>
<dbReference type="Gene3D" id="2.40.20.10">
    <property type="entry name" value="Plasminogen Kringle 4"/>
    <property type="match status" value="1"/>
</dbReference>
<evidence type="ECO:0000256" key="2">
    <source>
        <dbReference type="ARBA" id="ARBA00023157"/>
    </source>
</evidence>
<dbReference type="PROSITE" id="PS00021">
    <property type="entry name" value="KRINGLE_1"/>
    <property type="match status" value="1"/>
</dbReference>
<dbReference type="GO" id="GO:0005615">
    <property type="term" value="C:extracellular space"/>
    <property type="evidence" value="ECO:0007669"/>
    <property type="project" value="TreeGrafter"/>
</dbReference>
<keyword evidence="1" id="KW-0420">Kringle</keyword>
<dbReference type="GO" id="GO:0004175">
    <property type="term" value="F:endopeptidase activity"/>
    <property type="evidence" value="ECO:0007669"/>
    <property type="project" value="TreeGrafter"/>
</dbReference>
<dbReference type="GeneID" id="17308073"/>
<dbReference type="PRINTS" id="PR00018">
    <property type="entry name" value="KRINGLE"/>
</dbReference>
<sequence length="61" mass="7139">EDYRGLVRRTRSGAVCQHWSSQRPNRHKFSPDNYPLSGLIQNFCRNPSDDAAPWCYNGEKR</sequence>
<dbReference type="InterPro" id="IPR013806">
    <property type="entry name" value="Kringle-like"/>
</dbReference>
<dbReference type="PaxDb" id="55529-EKX51439"/>
<dbReference type="EMBL" id="JH992975">
    <property type="protein sequence ID" value="EKX51439.1"/>
    <property type="molecule type" value="Genomic_DNA"/>
</dbReference>
<organism evidence="4">
    <name type="scientific">Guillardia theta (strain CCMP2712)</name>
    <name type="common">Cryptophyte</name>
    <dbReference type="NCBI Taxonomy" id="905079"/>
    <lineage>
        <taxon>Eukaryota</taxon>
        <taxon>Cryptophyceae</taxon>
        <taxon>Pyrenomonadales</taxon>
        <taxon>Geminigeraceae</taxon>
        <taxon>Guillardia</taxon>
    </lineage>
</organism>
<gene>
    <name evidence="4" type="ORF">GUITHDRAFT_56243</name>
</gene>
<proteinExistence type="predicted"/>
<dbReference type="OrthoDB" id="5917794at2759"/>
<dbReference type="InterPro" id="IPR038178">
    <property type="entry name" value="Kringle_sf"/>
</dbReference>
<dbReference type="PANTHER" id="PTHR24261">
    <property type="entry name" value="PLASMINOGEN-RELATED"/>
    <property type="match status" value="1"/>
</dbReference>
<dbReference type="PROSITE" id="PS50070">
    <property type="entry name" value="KRINGLE_2"/>
    <property type="match status" value="1"/>
</dbReference>
<dbReference type="InterPro" id="IPR000001">
    <property type="entry name" value="Kringle"/>
</dbReference>
<dbReference type="InterPro" id="IPR018056">
    <property type="entry name" value="Kringle_CS"/>
</dbReference>
<reference evidence="5" key="3">
    <citation type="submission" date="2016-03" db="UniProtKB">
        <authorList>
            <consortium name="EnsemblProtists"/>
        </authorList>
    </citation>
    <scope>IDENTIFICATION</scope>
</reference>
<protein>
    <recommendedName>
        <fullName evidence="3">Kringle domain-containing protein</fullName>
    </recommendedName>
</protein>
<reference evidence="4 6" key="1">
    <citation type="journal article" date="2012" name="Nature">
        <title>Algal genomes reveal evolutionary mosaicism and the fate of nucleomorphs.</title>
        <authorList>
            <consortium name="DOE Joint Genome Institute"/>
            <person name="Curtis B.A."/>
            <person name="Tanifuji G."/>
            <person name="Burki F."/>
            <person name="Gruber A."/>
            <person name="Irimia M."/>
            <person name="Maruyama S."/>
            <person name="Arias M.C."/>
            <person name="Ball S.G."/>
            <person name="Gile G.H."/>
            <person name="Hirakawa Y."/>
            <person name="Hopkins J.F."/>
            <person name="Kuo A."/>
            <person name="Rensing S.A."/>
            <person name="Schmutz J."/>
            <person name="Symeonidi A."/>
            <person name="Elias M."/>
            <person name="Eveleigh R.J."/>
            <person name="Herman E.K."/>
            <person name="Klute M.J."/>
            <person name="Nakayama T."/>
            <person name="Obornik M."/>
            <person name="Reyes-Prieto A."/>
            <person name="Armbrust E.V."/>
            <person name="Aves S.J."/>
            <person name="Beiko R.G."/>
            <person name="Coutinho P."/>
            <person name="Dacks J.B."/>
            <person name="Durnford D.G."/>
            <person name="Fast N.M."/>
            <person name="Green B.R."/>
            <person name="Grisdale C.J."/>
            <person name="Hempel F."/>
            <person name="Henrissat B."/>
            <person name="Hoppner M.P."/>
            <person name="Ishida K."/>
            <person name="Kim E."/>
            <person name="Koreny L."/>
            <person name="Kroth P.G."/>
            <person name="Liu Y."/>
            <person name="Malik S.B."/>
            <person name="Maier U.G."/>
            <person name="McRose D."/>
            <person name="Mock T."/>
            <person name="Neilson J.A."/>
            <person name="Onodera N.T."/>
            <person name="Poole A.M."/>
            <person name="Pritham E.J."/>
            <person name="Richards T.A."/>
            <person name="Rocap G."/>
            <person name="Roy S.W."/>
            <person name="Sarai C."/>
            <person name="Schaack S."/>
            <person name="Shirato S."/>
            <person name="Slamovits C.H."/>
            <person name="Spencer D.F."/>
            <person name="Suzuki S."/>
            <person name="Worden A.Z."/>
            <person name="Zauner S."/>
            <person name="Barry K."/>
            <person name="Bell C."/>
            <person name="Bharti A.K."/>
            <person name="Crow J.A."/>
            <person name="Grimwood J."/>
            <person name="Kramer R."/>
            <person name="Lindquist E."/>
            <person name="Lucas S."/>
            <person name="Salamov A."/>
            <person name="McFadden G.I."/>
            <person name="Lane C.E."/>
            <person name="Keeling P.J."/>
            <person name="Gray M.W."/>
            <person name="Grigoriev I.V."/>
            <person name="Archibald J.M."/>
        </authorList>
    </citation>
    <scope>NUCLEOTIDE SEQUENCE</scope>
    <source>
        <strain evidence="4 6">CCMP2712</strain>
    </source>
</reference>
<dbReference type="OMA" id="VPRCENT"/>
<evidence type="ECO:0000313" key="6">
    <source>
        <dbReference type="Proteomes" id="UP000011087"/>
    </source>
</evidence>
<dbReference type="EnsemblProtists" id="EKX51439">
    <property type="protein sequence ID" value="EKX51439"/>
    <property type="gene ID" value="GUITHDRAFT_56243"/>
</dbReference>
<feature type="non-terminal residue" evidence="4">
    <location>
        <position position="1"/>
    </location>
</feature>
<dbReference type="STRING" id="905079.L1JT09"/>
<dbReference type="HOGENOM" id="CLU_158332_0_0_1"/>
<feature type="domain" description="Kringle" evidence="3">
    <location>
        <begin position="1"/>
        <end position="61"/>
    </location>
</feature>